<dbReference type="OrthoDB" id="5872298at2759"/>
<feature type="compositionally biased region" description="Acidic residues" evidence="1">
    <location>
        <begin position="423"/>
        <end position="441"/>
    </location>
</feature>
<reference evidence="2" key="2">
    <citation type="submission" date="2022-06" db="UniProtKB">
        <authorList>
            <consortium name="EnsemblMetazoa"/>
        </authorList>
    </citation>
    <scope>IDENTIFICATION</scope>
    <source>
        <strain evidence="2">PS312</strain>
    </source>
</reference>
<accession>A0A2A6BBM7</accession>
<dbReference type="EnsemblMetazoa" id="PPA37464.1">
    <property type="protein sequence ID" value="PPA37464.1"/>
    <property type="gene ID" value="WBGene00275833"/>
</dbReference>
<organism evidence="2 3">
    <name type="scientific">Pristionchus pacificus</name>
    <name type="common">Parasitic nematode worm</name>
    <dbReference type="NCBI Taxonomy" id="54126"/>
    <lineage>
        <taxon>Eukaryota</taxon>
        <taxon>Metazoa</taxon>
        <taxon>Ecdysozoa</taxon>
        <taxon>Nematoda</taxon>
        <taxon>Chromadorea</taxon>
        <taxon>Rhabditida</taxon>
        <taxon>Rhabditina</taxon>
        <taxon>Diplogasteromorpha</taxon>
        <taxon>Diplogasteroidea</taxon>
        <taxon>Neodiplogasteridae</taxon>
        <taxon>Pristionchus</taxon>
    </lineage>
</organism>
<evidence type="ECO:0000256" key="1">
    <source>
        <dbReference type="SAM" id="MobiDB-lite"/>
    </source>
</evidence>
<dbReference type="AlphaFoldDB" id="A0A2A6BBM7"/>
<evidence type="ECO:0000313" key="2">
    <source>
        <dbReference type="EnsemblMetazoa" id="PPA37464.1"/>
    </source>
</evidence>
<feature type="compositionally biased region" description="Basic and acidic residues" evidence="1">
    <location>
        <begin position="462"/>
        <end position="472"/>
    </location>
</feature>
<proteinExistence type="predicted"/>
<name>A0A2A6BBM7_PRIPA</name>
<gene>
    <name evidence="2" type="primary">WBGene00275833</name>
</gene>
<dbReference type="Proteomes" id="UP000005239">
    <property type="component" value="Unassembled WGS sequence"/>
</dbReference>
<reference evidence="3" key="1">
    <citation type="journal article" date="2008" name="Nat. Genet.">
        <title>The Pristionchus pacificus genome provides a unique perspective on nematode lifestyle and parasitism.</title>
        <authorList>
            <person name="Dieterich C."/>
            <person name="Clifton S.W."/>
            <person name="Schuster L.N."/>
            <person name="Chinwalla A."/>
            <person name="Delehaunty K."/>
            <person name="Dinkelacker I."/>
            <person name="Fulton L."/>
            <person name="Fulton R."/>
            <person name="Godfrey J."/>
            <person name="Minx P."/>
            <person name="Mitreva M."/>
            <person name="Roeseler W."/>
            <person name="Tian H."/>
            <person name="Witte H."/>
            <person name="Yang S.P."/>
            <person name="Wilson R.K."/>
            <person name="Sommer R.J."/>
        </authorList>
    </citation>
    <scope>NUCLEOTIDE SEQUENCE [LARGE SCALE GENOMIC DNA]</scope>
    <source>
        <strain evidence="3">PS312</strain>
    </source>
</reference>
<feature type="compositionally biased region" description="Basic and acidic residues" evidence="1">
    <location>
        <begin position="480"/>
        <end position="493"/>
    </location>
</feature>
<feature type="region of interest" description="Disordered" evidence="1">
    <location>
        <begin position="404"/>
        <end position="514"/>
    </location>
</feature>
<accession>A0A8R1YQ18</accession>
<evidence type="ECO:0000313" key="3">
    <source>
        <dbReference type="Proteomes" id="UP000005239"/>
    </source>
</evidence>
<sequence length="514" mass="59948">METIRTIGRAAHDFGRSVVEWRSPASGLYLMAVNSAFWALAVYGDPLLQCRCLITLAAGIVGWDVLLSPSRDRSTLLHFVLWPIASFWRTAGVCLSLYGVHEIRAEQLDMAWKVAYSSLGCLLVNPVWQHHQVNEKICRVTNAGYEKTKRGVDYAIIQPLLTVYRAIKYVVLLEFVPPLIAYVKRKLIAAREAIYVKGRAVRDWWRGWIMLPIKDKFFSVGRFFRYWLCAEWWPIVREALGRWGMRVKERCKRIFNYICFWTVYVVCGHWVKPCARYLRDRLMELGAYLHRVLWTPFKIWLLAQLHTVADLLKRAAKLLALAIRDSVLWPIGILLADLLYQLGKMFYDAAIHPLIMMLYDKYKIVENYALIYVLGPACEKIVNNIPEKNPLCDDSDVELEGLLPDEISEEAERDSDHERDTGMEDDDFLPSDVPLDYDESEFTSGLSFPTVDASESSDEEFDLHRRNEEKKREFQRRREKKEERMDEGPERENTNQPPRIRKKENPDETFEVLQ</sequence>
<keyword evidence="3" id="KW-1185">Reference proteome</keyword>
<protein>
    <submittedName>
        <fullName evidence="2">Uncharacterized protein</fullName>
    </submittedName>
</protein>